<organism evidence="1 2">
    <name type="scientific">Paramecium sonneborni</name>
    <dbReference type="NCBI Taxonomy" id="65129"/>
    <lineage>
        <taxon>Eukaryota</taxon>
        <taxon>Sar</taxon>
        <taxon>Alveolata</taxon>
        <taxon>Ciliophora</taxon>
        <taxon>Intramacronucleata</taxon>
        <taxon>Oligohymenophorea</taxon>
        <taxon>Peniculida</taxon>
        <taxon>Parameciidae</taxon>
        <taxon>Paramecium</taxon>
    </lineage>
</organism>
<evidence type="ECO:0000313" key="2">
    <source>
        <dbReference type="Proteomes" id="UP000692954"/>
    </source>
</evidence>
<evidence type="ECO:0000313" key="1">
    <source>
        <dbReference type="EMBL" id="CAD8061958.1"/>
    </source>
</evidence>
<comment type="caution">
    <text evidence="1">The sequence shown here is derived from an EMBL/GenBank/DDBJ whole genome shotgun (WGS) entry which is preliminary data.</text>
</comment>
<reference evidence="1" key="1">
    <citation type="submission" date="2021-01" db="EMBL/GenBank/DDBJ databases">
        <authorList>
            <consortium name="Genoscope - CEA"/>
            <person name="William W."/>
        </authorList>
    </citation>
    <scope>NUCLEOTIDE SEQUENCE</scope>
</reference>
<gene>
    <name evidence="1" type="ORF">PSON_ATCC_30995.1.T0160068</name>
</gene>
<dbReference type="AlphaFoldDB" id="A0A8S1L250"/>
<name>A0A8S1L250_9CILI</name>
<dbReference type="Proteomes" id="UP000692954">
    <property type="component" value="Unassembled WGS sequence"/>
</dbReference>
<protein>
    <submittedName>
        <fullName evidence="1">Uncharacterized protein</fullName>
    </submittedName>
</protein>
<proteinExistence type="predicted"/>
<dbReference type="EMBL" id="CAJJDN010000016">
    <property type="protein sequence ID" value="CAD8061958.1"/>
    <property type="molecule type" value="Genomic_DNA"/>
</dbReference>
<accession>A0A8S1L250</accession>
<dbReference type="OrthoDB" id="10594081at2759"/>
<sequence>MIDKIRQVGVFDVQGKIKQNVLISNQVESHNPSEKYSGYYVLSQLIFIASFDHYDVKQTSNSNNQQTQGAEGVNGVQFYIIDIYKVFNSIAVYGQLEQFTNLAELLVKKFLKPQMQLILVQQIFLASQTPLQIFFHCELSQQYVIAKHKKRRNIIIKISIKNIIKKLLLMNLYSIQESFIQFLDRNFFVQFSKTIFFLSFCNQLK</sequence>
<keyword evidence="2" id="KW-1185">Reference proteome</keyword>